<gene>
    <name evidence="1" type="ORF">skT53_15870</name>
</gene>
<accession>A0A7I8DB76</accession>
<dbReference type="KEGG" id="eff:skT53_15870"/>
<evidence type="ECO:0000313" key="2">
    <source>
        <dbReference type="Proteomes" id="UP000593802"/>
    </source>
</evidence>
<dbReference type="AlphaFoldDB" id="A0A7I8DB76"/>
<dbReference type="EMBL" id="AP023366">
    <property type="protein sequence ID" value="BCJ86602.1"/>
    <property type="molecule type" value="Genomic_DNA"/>
</dbReference>
<proteinExistence type="predicted"/>
<organism evidence="1 2">
    <name type="scientific">Effusibacillus dendaii</name>
    <dbReference type="NCBI Taxonomy" id="2743772"/>
    <lineage>
        <taxon>Bacteria</taxon>
        <taxon>Bacillati</taxon>
        <taxon>Bacillota</taxon>
        <taxon>Bacilli</taxon>
        <taxon>Bacillales</taxon>
        <taxon>Alicyclobacillaceae</taxon>
        <taxon>Effusibacillus</taxon>
    </lineage>
</organism>
<evidence type="ECO:0000313" key="1">
    <source>
        <dbReference type="EMBL" id="BCJ86602.1"/>
    </source>
</evidence>
<dbReference type="Proteomes" id="UP000593802">
    <property type="component" value="Chromosome"/>
</dbReference>
<reference evidence="1 2" key="1">
    <citation type="submission" date="2020-08" db="EMBL/GenBank/DDBJ databases">
        <title>Complete Genome Sequence of Effusibacillus dendaii Strain skT53, Isolated from Farmland soil.</title>
        <authorList>
            <person name="Konishi T."/>
            <person name="Kawasaki H."/>
        </authorList>
    </citation>
    <scope>NUCLEOTIDE SEQUENCE [LARGE SCALE GENOMIC DNA]</scope>
    <source>
        <strain evidence="2">skT53</strain>
    </source>
</reference>
<keyword evidence="2" id="KW-1185">Reference proteome</keyword>
<name>A0A7I8DB76_9BACL</name>
<dbReference type="RefSeq" id="WP_200760592.1">
    <property type="nucleotide sequence ID" value="NZ_AP023366.1"/>
</dbReference>
<sequence length="294" mass="34105">MSFELHFYQPADQAPCSLQQIKEVLLASEHVHFVAETTSYLFEYENQITGVCFWFCLAATPYVDEEVRAFSGFRYTGLSFGVNYCRPSYFMYEANPILLRLVNQLQLYVFDPQADAASTVPFQPYSDELVRSWQAGNRRSSLKSPNRVTLSQEKAYSAWRYLYLYPHFKSSLSDQHFIPKLFFVRTKEGVKTSVVFPYPDVEHQLIPDVDYLYVKIPSKKWIFHRTVEGLVPFEQLRCLAPDAFSAVNEPIPHYLLVNPQPVETVLLRCRRLGRSEYTILENGSFIDIDPPFTA</sequence>
<protein>
    <submittedName>
        <fullName evidence="1">Uncharacterized protein</fullName>
    </submittedName>
</protein>